<comment type="caution">
    <text evidence="1">The sequence shown here is derived from an EMBL/GenBank/DDBJ whole genome shotgun (WGS) entry which is preliminary data.</text>
</comment>
<dbReference type="AlphaFoldDB" id="A0A1F7X0A1"/>
<reference evidence="1 2" key="1">
    <citation type="journal article" date="2016" name="Nat. Commun.">
        <title>Thousands of microbial genomes shed light on interconnected biogeochemical processes in an aquifer system.</title>
        <authorList>
            <person name="Anantharaman K."/>
            <person name="Brown C.T."/>
            <person name="Hug L.A."/>
            <person name="Sharon I."/>
            <person name="Castelle C.J."/>
            <person name="Probst A.J."/>
            <person name="Thomas B.C."/>
            <person name="Singh A."/>
            <person name="Wilkins M.J."/>
            <person name="Karaoz U."/>
            <person name="Brodie E.L."/>
            <person name="Williams K.H."/>
            <person name="Hubbard S.S."/>
            <person name="Banfield J.F."/>
        </authorList>
    </citation>
    <scope>NUCLEOTIDE SEQUENCE [LARGE SCALE GENOMIC DNA]</scope>
</reference>
<dbReference type="PANTHER" id="PTHR43861:SF6">
    <property type="entry name" value="METHYLTRANSFERASE TYPE 11"/>
    <property type="match status" value="1"/>
</dbReference>
<dbReference type="InterPro" id="IPR029063">
    <property type="entry name" value="SAM-dependent_MTases_sf"/>
</dbReference>
<dbReference type="PANTHER" id="PTHR43861">
    <property type="entry name" value="TRANS-ACONITATE 2-METHYLTRANSFERASE-RELATED"/>
    <property type="match status" value="1"/>
</dbReference>
<dbReference type="Gene3D" id="3.40.50.150">
    <property type="entry name" value="Vaccinia Virus protein VP39"/>
    <property type="match status" value="1"/>
</dbReference>
<gene>
    <name evidence="1" type="ORF">A2Z67_06440</name>
</gene>
<dbReference type="EMBL" id="MGFQ01000046">
    <property type="protein sequence ID" value="OGM08427.1"/>
    <property type="molecule type" value="Genomic_DNA"/>
</dbReference>
<evidence type="ECO:0000313" key="2">
    <source>
        <dbReference type="Proteomes" id="UP000176939"/>
    </source>
</evidence>
<dbReference type="CDD" id="cd02440">
    <property type="entry name" value="AdoMet_MTases"/>
    <property type="match status" value="1"/>
</dbReference>
<dbReference type="SUPFAM" id="SSF53335">
    <property type="entry name" value="S-adenosyl-L-methionine-dependent methyltransferases"/>
    <property type="match status" value="1"/>
</dbReference>
<dbReference type="Pfam" id="PF13489">
    <property type="entry name" value="Methyltransf_23"/>
    <property type="match status" value="1"/>
</dbReference>
<sequence length="304" mass="35297">MKSKNVITQKNNALFYLPCPVCGSQKYNVLYNDNLTPKKPLVGYNFTPEAKKTFRIIQCIECSHTYCSPIQNNIYENYIEVVDKVYLKDSTSRIISANNVVKILLRYKKHGKLLDIGCSTGDFLKVASKFYESEGLEISKWAVKIARKKRIIINEQLLSDFNVKKTYDIITLWGVIEHFEDMQHEIELLKKHLNKKGIVALWTGDVGSYVVGLLGRKWWHFIGQHLHFFTQKSIDRLFLNNGFTKIYSGKYPYVKSLQSISYSLNVYPIVGKLFNLLFNNRFGAKIHIKLSLPSEMFIIYQLKN</sequence>
<name>A0A1F7X0A1_9BACT</name>
<accession>A0A1F7X0A1</accession>
<dbReference type="Proteomes" id="UP000176939">
    <property type="component" value="Unassembled WGS sequence"/>
</dbReference>
<proteinExistence type="predicted"/>
<protein>
    <recommendedName>
        <fullName evidence="3">Methyltransferase</fullName>
    </recommendedName>
</protein>
<evidence type="ECO:0008006" key="3">
    <source>
        <dbReference type="Google" id="ProtNLM"/>
    </source>
</evidence>
<evidence type="ECO:0000313" key="1">
    <source>
        <dbReference type="EMBL" id="OGM08427.1"/>
    </source>
</evidence>
<organism evidence="1 2">
    <name type="scientific">Candidatus Woesebacteria bacterium RBG_13_36_22</name>
    <dbReference type="NCBI Taxonomy" id="1802478"/>
    <lineage>
        <taxon>Bacteria</taxon>
        <taxon>Candidatus Woeseibacteriota</taxon>
    </lineage>
</organism>